<reference evidence="4 5" key="1">
    <citation type="submission" date="2013-11" db="EMBL/GenBank/DDBJ databases">
        <title>Complete genome sequence of Rhizobium gallicum bv. gallicum R602.</title>
        <authorList>
            <person name="Bustos P."/>
            <person name="Santamaria R.I."/>
            <person name="Lozano L."/>
            <person name="Acosta J.L."/>
            <person name="Ormeno-Orrillo E."/>
            <person name="Rogel M.A."/>
            <person name="Romero D."/>
            <person name="Cevallos M.A."/>
            <person name="Martinez-Romero E."/>
            <person name="Gonzalez V."/>
        </authorList>
    </citation>
    <scope>NUCLEOTIDE SEQUENCE [LARGE SCALE GENOMIC DNA]</scope>
    <source>
        <strain evidence="4 5">R602</strain>
        <plasmid evidence="4 5">pRgalR602b</plasmid>
    </source>
</reference>
<evidence type="ECO:0000256" key="1">
    <source>
        <dbReference type="ARBA" id="ARBA00010996"/>
    </source>
</evidence>
<dbReference type="HOGENOM" id="CLU_707648_0_0_5"/>
<dbReference type="SUPFAM" id="SSF52833">
    <property type="entry name" value="Thioredoxin-like"/>
    <property type="match status" value="1"/>
</dbReference>
<dbReference type="AlphaFoldDB" id="A0A0B4X8T1"/>
<dbReference type="InterPro" id="IPR003782">
    <property type="entry name" value="SCO1/SenC"/>
</dbReference>
<name>A0A0B4X8T1_9HYPH</name>
<dbReference type="Gene3D" id="3.40.30.10">
    <property type="entry name" value="Glutaredoxin"/>
    <property type="match status" value="1"/>
</dbReference>
<sequence>MAALSGLQARAGEIDRAAASADPETELSRFFRDSDPVYAGLGSADVDRVRAYALAVVARTAPRSGIAAAREEIDAGIVAGPLAAAGRLVAALDRPSRDWLGPLAAAATRIRGRDQKVWLDQIEARIPSSVTDTATTELALAFRAVVRRNGLGAADFAQLLADAPLGFARAVEGVLDTIAAAEGPVATMPSCCCDGTSEATPKGERALAGRDPVPVGFSTCCCHAEETLPVPNKVLPASIWDVQVEDHDGEKAMLGARLLGRPAILAFFYTRCMNPLKCSRTVTILAETAKRAAAEGLAVGVFGMSYDPAWDTPARLSRYGLDRGMQFTPDVALLRATGDWDGLRMTLELAVGYGPSTVNRHRIEVLVLDANGRPVFESDGRPPEAGELLAVLKQAAAR</sequence>
<dbReference type="Proteomes" id="UP000031368">
    <property type="component" value="Plasmid pRgalR602b"/>
</dbReference>
<protein>
    <submittedName>
        <fullName evidence="4">Thioredoxin-like protein</fullName>
    </submittedName>
</protein>
<dbReference type="KEGG" id="rga:RGR602_PB00024"/>
<evidence type="ECO:0000313" key="5">
    <source>
        <dbReference type="Proteomes" id="UP000031368"/>
    </source>
</evidence>
<evidence type="ECO:0000256" key="2">
    <source>
        <dbReference type="ARBA" id="ARBA00023008"/>
    </source>
</evidence>
<dbReference type="EMBL" id="CP006879">
    <property type="protein sequence ID" value="AJD43566.1"/>
    <property type="molecule type" value="Genomic_DNA"/>
</dbReference>
<proteinExistence type="inferred from homology"/>
<feature type="domain" description="Thioredoxin" evidence="3">
    <location>
        <begin position="224"/>
        <end position="397"/>
    </location>
</feature>
<gene>
    <name evidence="4" type="ORF">RGR602_PB00024</name>
</gene>
<dbReference type="RefSeq" id="WP_040114101.1">
    <property type="nucleotide sequence ID" value="NZ_CP006879.1"/>
</dbReference>
<comment type="similarity">
    <text evidence="1">Belongs to the SCO1/2 family.</text>
</comment>
<dbReference type="Pfam" id="PF02630">
    <property type="entry name" value="SCO1-SenC"/>
    <property type="match status" value="1"/>
</dbReference>
<organism evidence="4 5">
    <name type="scientific">Rhizobium gallicum bv. gallicum R602sp</name>
    <dbReference type="NCBI Taxonomy" id="1041138"/>
    <lineage>
        <taxon>Bacteria</taxon>
        <taxon>Pseudomonadati</taxon>
        <taxon>Pseudomonadota</taxon>
        <taxon>Alphaproteobacteria</taxon>
        <taxon>Hyphomicrobiales</taxon>
        <taxon>Rhizobiaceae</taxon>
        <taxon>Rhizobium/Agrobacterium group</taxon>
        <taxon>Rhizobium</taxon>
    </lineage>
</organism>
<dbReference type="PROSITE" id="PS51352">
    <property type="entry name" value="THIOREDOXIN_2"/>
    <property type="match status" value="1"/>
</dbReference>
<evidence type="ECO:0000313" key="4">
    <source>
        <dbReference type="EMBL" id="AJD43566.1"/>
    </source>
</evidence>
<keyword evidence="5" id="KW-1185">Reference proteome</keyword>
<geneLocation type="plasmid" evidence="4 5">
    <name>pRgalR602b</name>
</geneLocation>
<dbReference type="InterPro" id="IPR013766">
    <property type="entry name" value="Thioredoxin_domain"/>
</dbReference>
<dbReference type="InterPro" id="IPR036249">
    <property type="entry name" value="Thioredoxin-like_sf"/>
</dbReference>
<keyword evidence="4" id="KW-0614">Plasmid</keyword>
<evidence type="ECO:0000259" key="3">
    <source>
        <dbReference type="PROSITE" id="PS51352"/>
    </source>
</evidence>
<accession>A0A0B4X8T1</accession>
<keyword evidence="2" id="KW-0186">Copper</keyword>